<evidence type="ECO:0000313" key="4">
    <source>
        <dbReference type="Proteomes" id="UP000576821"/>
    </source>
</evidence>
<feature type="domain" description="SnoaL-like" evidence="2">
    <location>
        <begin position="34"/>
        <end position="128"/>
    </location>
</feature>
<dbReference type="InterPro" id="IPR032710">
    <property type="entry name" value="NTF2-like_dom_sf"/>
</dbReference>
<dbReference type="EC" id="5.3.3.1" evidence="3"/>
<evidence type="ECO:0000313" key="3">
    <source>
        <dbReference type="EMBL" id="NIJ18187.1"/>
    </source>
</evidence>
<dbReference type="AlphaFoldDB" id="A0A846M7B0"/>
<feature type="signal peptide" evidence="1">
    <location>
        <begin position="1"/>
        <end position="21"/>
    </location>
</feature>
<dbReference type="Gene3D" id="3.10.450.50">
    <property type="match status" value="1"/>
</dbReference>
<keyword evidence="3" id="KW-0413">Isomerase</keyword>
<keyword evidence="4" id="KW-1185">Reference proteome</keyword>
<dbReference type="RefSeq" id="WP_243855799.1">
    <property type="nucleotide sequence ID" value="NZ_JAASQR010000004.1"/>
</dbReference>
<accession>A0A846M7B0</accession>
<evidence type="ECO:0000259" key="2">
    <source>
        <dbReference type="Pfam" id="PF12680"/>
    </source>
</evidence>
<gene>
    <name evidence="3" type="ORF">FHS54_003187</name>
</gene>
<feature type="chain" id="PRO_5032854520" evidence="1">
    <location>
        <begin position="22"/>
        <end position="147"/>
    </location>
</feature>
<proteinExistence type="predicted"/>
<reference evidence="3 4" key="1">
    <citation type="submission" date="2020-03" db="EMBL/GenBank/DDBJ databases">
        <title>Genomic Encyclopedia of Type Strains, Phase IV (KMG-IV): sequencing the most valuable type-strain genomes for metagenomic binning, comparative biology and taxonomic classification.</title>
        <authorList>
            <person name="Goeker M."/>
        </authorList>
    </citation>
    <scope>NUCLEOTIDE SEQUENCE [LARGE SCALE GENOMIC DNA]</scope>
    <source>
        <strain evidence="3 4">DSM 21299</strain>
    </source>
</reference>
<comment type="caution">
    <text evidence="3">The sequence shown here is derived from an EMBL/GenBank/DDBJ whole genome shotgun (WGS) entry which is preliminary data.</text>
</comment>
<evidence type="ECO:0000256" key="1">
    <source>
        <dbReference type="SAM" id="SignalP"/>
    </source>
</evidence>
<organism evidence="3 4">
    <name type="scientific">Sphingobium vermicomposti</name>
    <dbReference type="NCBI Taxonomy" id="529005"/>
    <lineage>
        <taxon>Bacteria</taxon>
        <taxon>Pseudomonadati</taxon>
        <taxon>Pseudomonadota</taxon>
        <taxon>Alphaproteobacteria</taxon>
        <taxon>Sphingomonadales</taxon>
        <taxon>Sphingomonadaceae</taxon>
        <taxon>Sphingobium</taxon>
    </lineage>
</organism>
<dbReference type="GO" id="GO:0004769">
    <property type="term" value="F:steroid Delta-isomerase activity"/>
    <property type="evidence" value="ECO:0007669"/>
    <property type="project" value="UniProtKB-EC"/>
</dbReference>
<name>A0A846M7B0_9SPHN</name>
<keyword evidence="1" id="KW-0732">Signal</keyword>
<protein>
    <submittedName>
        <fullName evidence="3">Steroid delta-isomerase</fullName>
        <ecNumber evidence="3">5.3.3.1</ecNumber>
    </submittedName>
</protein>
<dbReference type="Proteomes" id="UP000576821">
    <property type="component" value="Unassembled WGS sequence"/>
</dbReference>
<dbReference type="SUPFAM" id="SSF54427">
    <property type="entry name" value="NTF2-like"/>
    <property type="match status" value="1"/>
</dbReference>
<dbReference type="InterPro" id="IPR037401">
    <property type="entry name" value="SnoaL-like"/>
</dbReference>
<dbReference type="Pfam" id="PF12680">
    <property type="entry name" value="SnoaL_2"/>
    <property type="match status" value="1"/>
</dbReference>
<sequence length="147" mass="15922">MIGRILFASALAALMTNPVGAKTMPDPVKMEAAVHAYVAAFEAGSADQVAALYAQDATVEDPIGSPIHKGREAVRAFYAESMKTGAKLKLEGPVRISGDYAVFPFSVNLNYEGSAKRIDVIDTFRFNDANEVTEMRAFWGETNMHGF</sequence>
<dbReference type="EMBL" id="JAASQR010000004">
    <property type="protein sequence ID" value="NIJ18187.1"/>
    <property type="molecule type" value="Genomic_DNA"/>
</dbReference>